<dbReference type="Pfam" id="PF06325">
    <property type="entry name" value="PrmA"/>
    <property type="match status" value="1"/>
</dbReference>
<dbReference type="EC" id="2.1.1.319" evidence="1"/>
<feature type="region of interest" description="Disordered" evidence="7">
    <location>
        <begin position="368"/>
        <end position="391"/>
    </location>
</feature>
<evidence type="ECO:0000256" key="2">
    <source>
        <dbReference type="ARBA" id="ARBA00022603"/>
    </source>
</evidence>
<dbReference type="PROSITE" id="PS51678">
    <property type="entry name" value="SAM_MT_PRMT"/>
    <property type="match status" value="1"/>
</dbReference>
<dbReference type="CDD" id="cd02440">
    <property type="entry name" value="AdoMet_MTases"/>
    <property type="match status" value="1"/>
</dbReference>
<sequence length="449" mass="49332">MATDDACQDDYFIGYGDLSVHELMLKDRPRTQAYRKFIEDNLHLLKDKIVMDVGAGTGILSLFAASAGAKKVLAVEASSVARLCQEIVQENNLNHIIEVIHGTVETISLPSDIRQVDVIISEWMGFYLLHESMLDSVIVARDRFLAPGGVMLPSHASLLFAPVDMSDHFQNRADEWSNIYGFDFSPVASQINMEEVTKPLITSLNPNVLCADPQEIINLNLKTVTAQDIQTISTVLKFPMRQDSKVFGFAAWFNVEFNPDCDAASKSHVTLTHESADSRDVHDAGDGCLLKDPYVSLHSVEKSSQEAPATISSVLLKTGPHDLPTHWKQTVVFLPRTILVQGGVDLCCRVRMSQSSSNKRHYNITVTLVDESDDDDGETSDASDDSTDHPVPCACGSDRCRLISALVDKYADEHDELVDEVVEGSGQVGTTSEMEEDLETDGQQEGPSS</sequence>
<dbReference type="EMBL" id="CAJHNH020000509">
    <property type="protein sequence ID" value="CAG5118172.1"/>
    <property type="molecule type" value="Genomic_DNA"/>
</dbReference>
<dbReference type="Proteomes" id="UP000678393">
    <property type="component" value="Unassembled WGS sequence"/>
</dbReference>
<dbReference type="InterPro" id="IPR025799">
    <property type="entry name" value="Arg_MeTrfase"/>
</dbReference>
<evidence type="ECO:0000256" key="3">
    <source>
        <dbReference type="ARBA" id="ARBA00022679"/>
    </source>
</evidence>
<gene>
    <name evidence="9" type="ORF">CUNI_LOCUS3730</name>
</gene>
<name>A0A8S3YRQ5_9EUPU</name>
<reference evidence="9" key="1">
    <citation type="submission" date="2021-04" db="EMBL/GenBank/DDBJ databases">
        <authorList>
            <consortium name="Molecular Ecology Group"/>
        </authorList>
    </citation>
    <scope>NUCLEOTIDE SEQUENCE</scope>
</reference>
<evidence type="ECO:0000313" key="9">
    <source>
        <dbReference type="EMBL" id="CAG5118172.1"/>
    </source>
</evidence>
<comment type="caution">
    <text evidence="9">The sequence shown here is derived from an EMBL/GenBank/DDBJ whole genome shotgun (WGS) entry which is preliminary data.</text>
</comment>
<feature type="compositionally biased region" description="Acidic residues" evidence="7">
    <location>
        <begin position="370"/>
        <end position="385"/>
    </location>
</feature>
<keyword evidence="4 6" id="KW-0949">S-adenosyl-L-methionine</keyword>
<feature type="region of interest" description="Disordered" evidence="7">
    <location>
        <begin position="419"/>
        <end position="449"/>
    </location>
</feature>
<evidence type="ECO:0000256" key="1">
    <source>
        <dbReference type="ARBA" id="ARBA00011925"/>
    </source>
</evidence>
<dbReference type="Pfam" id="PF22528">
    <property type="entry name" value="PRMT_C"/>
    <property type="match status" value="2"/>
</dbReference>
<evidence type="ECO:0000313" key="10">
    <source>
        <dbReference type="Proteomes" id="UP000678393"/>
    </source>
</evidence>
<dbReference type="GO" id="GO:0032259">
    <property type="term" value="P:methylation"/>
    <property type="evidence" value="ECO:0007669"/>
    <property type="project" value="UniProtKB-KW"/>
</dbReference>
<evidence type="ECO:0000256" key="5">
    <source>
        <dbReference type="ARBA" id="ARBA00049303"/>
    </source>
</evidence>
<dbReference type="PANTHER" id="PTHR11006:SF102">
    <property type="entry name" value="PROTEIN ARGININE N-METHYLTRANSFERASE 1"/>
    <property type="match status" value="1"/>
</dbReference>
<dbReference type="GO" id="GO:0042054">
    <property type="term" value="F:histone methyltransferase activity"/>
    <property type="evidence" value="ECO:0007669"/>
    <property type="project" value="TreeGrafter"/>
</dbReference>
<feature type="domain" description="Protein arginine N-methyltransferase" evidence="8">
    <location>
        <begin position="155"/>
        <end position="260"/>
    </location>
</feature>
<protein>
    <recommendedName>
        <fullName evidence="1">type I protein arginine methyltransferase</fullName>
        <ecNumber evidence="1">2.1.1.319</ecNumber>
    </recommendedName>
</protein>
<organism evidence="9 10">
    <name type="scientific">Candidula unifasciata</name>
    <dbReference type="NCBI Taxonomy" id="100452"/>
    <lineage>
        <taxon>Eukaryota</taxon>
        <taxon>Metazoa</taxon>
        <taxon>Spiralia</taxon>
        <taxon>Lophotrochozoa</taxon>
        <taxon>Mollusca</taxon>
        <taxon>Gastropoda</taxon>
        <taxon>Heterobranchia</taxon>
        <taxon>Euthyneura</taxon>
        <taxon>Panpulmonata</taxon>
        <taxon>Eupulmonata</taxon>
        <taxon>Stylommatophora</taxon>
        <taxon>Helicina</taxon>
        <taxon>Helicoidea</taxon>
        <taxon>Geomitridae</taxon>
        <taxon>Candidula</taxon>
    </lineage>
</organism>
<keyword evidence="3 6" id="KW-0808">Transferase</keyword>
<keyword evidence="2 6" id="KW-0489">Methyltransferase</keyword>
<dbReference type="SUPFAM" id="SSF53335">
    <property type="entry name" value="S-adenosyl-L-methionine-dependent methyltransferases"/>
    <property type="match status" value="1"/>
</dbReference>
<dbReference type="InterPro" id="IPR029063">
    <property type="entry name" value="SAM-dependent_MTases_sf"/>
</dbReference>
<dbReference type="InterPro" id="IPR055135">
    <property type="entry name" value="PRMT_dom"/>
</dbReference>
<keyword evidence="10" id="KW-1185">Reference proteome</keyword>
<proteinExistence type="predicted"/>
<accession>A0A8S3YRQ5</accession>
<comment type="catalytic activity">
    <reaction evidence="5">
        <text>L-arginyl-[protein] + S-adenosyl-L-methionine = N(omega)-methyl-L-arginyl-[protein] + S-adenosyl-L-homocysteine + H(+)</text>
        <dbReference type="Rhea" id="RHEA:48100"/>
        <dbReference type="Rhea" id="RHEA-COMP:10532"/>
        <dbReference type="Rhea" id="RHEA-COMP:11990"/>
        <dbReference type="ChEBI" id="CHEBI:15378"/>
        <dbReference type="ChEBI" id="CHEBI:29965"/>
        <dbReference type="ChEBI" id="CHEBI:57856"/>
        <dbReference type="ChEBI" id="CHEBI:59789"/>
        <dbReference type="ChEBI" id="CHEBI:65280"/>
    </reaction>
    <physiologicalReaction direction="left-to-right" evidence="5">
        <dbReference type="Rhea" id="RHEA:48101"/>
    </physiologicalReaction>
</comment>
<feature type="domain" description="Protein arginine N-methyltransferase" evidence="8">
    <location>
        <begin position="313"/>
        <end position="367"/>
    </location>
</feature>
<dbReference type="FunFam" id="3.40.50.150:FF:000003">
    <property type="entry name" value="Blast:Protein arginine N-methyltransferase 1"/>
    <property type="match status" value="1"/>
</dbReference>
<dbReference type="PANTHER" id="PTHR11006">
    <property type="entry name" value="PROTEIN ARGININE N-METHYLTRANSFERASE"/>
    <property type="match status" value="1"/>
</dbReference>
<dbReference type="Gene3D" id="3.40.50.150">
    <property type="entry name" value="Vaccinia Virus protein VP39"/>
    <property type="match status" value="1"/>
</dbReference>
<evidence type="ECO:0000256" key="4">
    <source>
        <dbReference type="ARBA" id="ARBA00022691"/>
    </source>
</evidence>
<evidence type="ECO:0000259" key="8">
    <source>
        <dbReference type="Pfam" id="PF22528"/>
    </source>
</evidence>
<feature type="compositionally biased region" description="Acidic residues" evidence="7">
    <location>
        <begin position="433"/>
        <end position="442"/>
    </location>
</feature>
<evidence type="ECO:0000256" key="7">
    <source>
        <dbReference type="SAM" id="MobiDB-lite"/>
    </source>
</evidence>
<dbReference type="Gene3D" id="2.70.160.11">
    <property type="entry name" value="Hnrnp arginine n-methyltransferase1"/>
    <property type="match status" value="1"/>
</dbReference>
<dbReference type="AlphaFoldDB" id="A0A8S3YRQ5"/>
<dbReference type="GO" id="GO:0035242">
    <property type="term" value="F:protein-arginine omega-N asymmetric methyltransferase activity"/>
    <property type="evidence" value="ECO:0007669"/>
    <property type="project" value="UniProtKB-EC"/>
</dbReference>
<dbReference type="OrthoDB" id="7848332at2759"/>
<evidence type="ECO:0000256" key="6">
    <source>
        <dbReference type="PROSITE-ProRule" id="PRU01015"/>
    </source>
</evidence>